<proteinExistence type="predicted"/>
<organism evidence="1 2">
    <name type="scientific">Geotalea uraniireducens</name>
    <dbReference type="NCBI Taxonomy" id="351604"/>
    <lineage>
        <taxon>Bacteria</taxon>
        <taxon>Pseudomonadati</taxon>
        <taxon>Thermodesulfobacteriota</taxon>
        <taxon>Desulfuromonadia</taxon>
        <taxon>Geobacterales</taxon>
        <taxon>Geobacteraceae</taxon>
        <taxon>Geotalea</taxon>
    </lineage>
</organism>
<dbReference type="RefSeq" id="WP_281999853.1">
    <property type="nucleotide sequence ID" value="NZ_AP027151.1"/>
</dbReference>
<keyword evidence="2" id="KW-1185">Reference proteome</keyword>
<dbReference type="Proteomes" id="UP001317705">
    <property type="component" value="Chromosome"/>
</dbReference>
<sequence>MKCPLCNNRLGIEIDMHSDGYADNLLECTVCGTIWLETPAEVILLNNKVA</sequence>
<accession>A0ABN6VWW3</accession>
<protein>
    <recommendedName>
        <fullName evidence="3">Transcription factor zinc-finger domain-containing protein</fullName>
    </recommendedName>
</protein>
<evidence type="ECO:0000313" key="1">
    <source>
        <dbReference type="EMBL" id="BDV43731.1"/>
    </source>
</evidence>
<reference evidence="1 2" key="1">
    <citation type="submission" date="2022-12" db="EMBL/GenBank/DDBJ databases">
        <title>Polyphasic characterization of Geotalea uranireducens NIT-SL11 newly isolated from a complex of sewage sludge and microbially reduced graphene oxide.</title>
        <authorList>
            <person name="Xie L."/>
            <person name="Yoshida N."/>
            <person name="Meng L."/>
        </authorList>
    </citation>
    <scope>NUCLEOTIDE SEQUENCE [LARGE SCALE GENOMIC DNA]</scope>
    <source>
        <strain evidence="1 2">NIT-SL11</strain>
    </source>
</reference>
<gene>
    <name evidence="1" type="ORF">GURASL_26540</name>
</gene>
<name>A0ABN6VWW3_9BACT</name>
<evidence type="ECO:0008006" key="3">
    <source>
        <dbReference type="Google" id="ProtNLM"/>
    </source>
</evidence>
<evidence type="ECO:0000313" key="2">
    <source>
        <dbReference type="Proteomes" id="UP001317705"/>
    </source>
</evidence>
<dbReference type="EMBL" id="AP027151">
    <property type="protein sequence ID" value="BDV43731.1"/>
    <property type="molecule type" value="Genomic_DNA"/>
</dbReference>